<dbReference type="KEGG" id="aaq:AOC05_15810"/>
<dbReference type="PANTHER" id="PTHR30033">
    <property type="entry name" value="FLAGELLAR HOOK-ASSOCIATED PROTEIN 1"/>
    <property type="match status" value="1"/>
</dbReference>
<dbReference type="GO" id="GO:0009424">
    <property type="term" value="C:bacterial-type flagellum hook"/>
    <property type="evidence" value="ECO:0007669"/>
    <property type="project" value="UniProtKB-UniRule"/>
</dbReference>
<evidence type="ECO:0000256" key="4">
    <source>
        <dbReference type="ARBA" id="ARBA00016244"/>
    </source>
</evidence>
<dbReference type="Proteomes" id="UP000062833">
    <property type="component" value="Chromosome"/>
</dbReference>
<dbReference type="AlphaFoldDB" id="A0A0M4RDN1"/>
<dbReference type="Pfam" id="PF06429">
    <property type="entry name" value="Flg_bbr_C"/>
    <property type="match status" value="1"/>
</dbReference>
<dbReference type="GO" id="GO:0005576">
    <property type="term" value="C:extracellular region"/>
    <property type="evidence" value="ECO:0007669"/>
    <property type="project" value="UniProtKB-SubCell"/>
</dbReference>
<evidence type="ECO:0000259" key="10">
    <source>
        <dbReference type="Pfam" id="PF22638"/>
    </source>
</evidence>
<dbReference type="InterPro" id="IPR002371">
    <property type="entry name" value="FlgK"/>
</dbReference>
<sequence>MSTFSGLNTALSGLNAARTGLNVVGQNLTNVNTSGYTRQRAELSAIGMPATGSLFNVGLKPGQGVGVSGISRLGDTFLDARVRTAFSSAGYTNARVDALTDIQDRMKEPGTGAISGQLQSFWAAWGDISNHAGDIAATANLLGNANSLAQNIAEGYRALDTQWSQTRGRADMLVQEVNATAAQVASLNDQIRATAATGHPGNELIDQRNTLTAKLSQLTGGTVRELPNGGNEILVGGNVLVSGKQVNTLKVGGPTTMSGPGSVQLEWERRPGMAVDLDGGQLAGTLSVLGRANDQKTGGVIAETAAEYDRLAESLANQVNTLHTKAFKADGTLGDPFFAITAGPRAALSLTVLAKSAADIATSGSANNALDGSMADEISRIGLAKDSPDAKWTETVLTTGTAVRVALQQDVAAGTSLTNAMAAQQSNASVDIDEENVNLLSYQHAYQAASRVMTAIDEALDVLINQTGRVGR</sequence>
<dbReference type="GO" id="GO:0005198">
    <property type="term" value="F:structural molecule activity"/>
    <property type="evidence" value="ECO:0007669"/>
    <property type="project" value="UniProtKB-UniRule"/>
</dbReference>
<evidence type="ECO:0000256" key="2">
    <source>
        <dbReference type="ARBA" id="ARBA00004613"/>
    </source>
</evidence>
<keyword evidence="5 7" id="KW-0964">Secreted</keyword>
<dbReference type="GO" id="GO:0044780">
    <property type="term" value="P:bacterial-type flagellum assembly"/>
    <property type="evidence" value="ECO:0007669"/>
    <property type="project" value="InterPro"/>
</dbReference>
<evidence type="ECO:0000256" key="5">
    <source>
        <dbReference type="ARBA" id="ARBA00022525"/>
    </source>
</evidence>
<reference evidence="12" key="1">
    <citation type="submission" date="2015-09" db="EMBL/GenBank/DDBJ databases">
        <title>Complete genome of Arthrobacter alpinus strain R3.8.</title>
        <authorList>
            <person name="See-Too W.S."/>
            <person name="Chan K.G."/>
        </authorList>
    </citation>
    <scope>NUCLEOTIDE SEQUENCE [LARGE SCALE GENOMIC DNA]</scope>
    <source>
        <strain evidence="12">R3.8</strain>
    </source>
</reference>
<dbReference type="PRINTS" id="PR01005">
    <property type="entry name" value="FLGHOOKAP1"/>
</dbReference>
<evidence type="ECO:0000259" key="9">
    <source>
        <dbReference type="Pfam" id="PF06429"/>
    </source>
</evidence>
<dbReference type="InterPro" id="IPR010930">
    <property type="entry name" value="Flg_bb/hook_C_dom"/>
</dbReference>
<accession>A0A0M4RDN1</accession>
<evidence type="ECO:0000259" key="8">
    <source>
        <dbReference type="Pfam" id="PF00460"/>
    </source>
</evidence>
<evidence type="ECO:0000313" key="12">
    <source>
        <dbReference type="Proteomes" id="UP000062833"/>
    </source>
</evidence>
<dbReference type="RefSeq" id="WP_062008235.1">
    <property type="nucleotide sequence ID" value="NZ_CP012677.1"/>
</dbReference>
<keyword evidence="12" id="KW-1185">Reference proteome</keyword>
<dbReference type="PANTHER" id="PTHR30033:SF1">
    <property type="entry name" value="FLAGELLAR HOOK-ASSOCIATED PROTEIN 1"/>
    <property type="match status" value="1"/>
</dbReference>
<evidence type="ECO:0000313" key="11">
    <source>
        <dbReference type="EMBL" id="ALE93443.1"/>
    </source>
</evidence>
<dbReference type="InterPro" id="IPR053927">
    <property type="entry name" value="FlgK_helical"/>
</dbReference>
<name>A0A0M4RDN1_9MICC</name>
<feature type="domain" description="Flagellar basal-body/hook protein C-terminal" evidence="9">
    <location>
        <begin position="430"/>
        <end position="465"/>
    </location>
</feature>
<gene>
    <name evidence="7" type="primary">flgK</name>
    <name evidence="11" type="ORF">AOC05_15810</name>
</gene>
<evidence type="ECO:0000256" key="7">
    <source>
        <dbReference type="RuleBase" id="RU362065"/>
    </source>
</evidence>
<protein>
    <recommendedName>
        <fullName evidence="4 7">Flagellar hook-associated protein 1</fullName>
        <shortName evidence="7">HAP1</shortName>
    </recommendedName>
</protein>
<dbReference type="Pfam" id="PF22638">
    <property type="entry name" value="FlgK_D1"/>
    <property type="match status" value="1"/>
</dbReference>
<feature type="domain" description="Flagellar hook-associated protein FlgK helical" evidence="10">
    <location>
        <begin position="100"/>
        <end position="338"/>
    </location>
</feature>
<dbReference type="NCBIfam" id="TIGR02492">
    <property type="entry name" value="flgK_ends"/>
    <property type="match status" value="1"/>
</dbReference>
<comment type="subcellular location">
    <subcellularLocation>
        <location evidence="1 7">Bacterial flagellum</location>
    </subcellularLocation>
    <subcellularLocation>
        <location evidence="2 7">Secreted</location>
    </subcellularLocation>
</comment>
<evidence type="ECO:0000256" key="1">
    <source>
        <dbReference type="ARBA" id="ARBA00004365"/>
    </source>
</evidence>
<keyword evidence="6 7" id="KW-0975">Bacterial flagellum</keyword>
<dbReference type="EMBL" id="CP012677">
    <property type="protein sequence ID" value="ALE93443.1"/>
    <property type="molecule type" value="Genomic_DNA"/>
</dbReference>
<dbReference type="SUPFAM" id="SSF64518">
    <property type="entry name" value="Phase 1 flagellin"/>
    <property type="match status" value="1"/>
</dbReference>
<dbReference type="Pfam" id="PF00460">
    <property type="entry name" value="Flg_bb_rod"/>
    <property type="match status" value="1"/>
</dbReference>
<proteinExistence type="inferred from homology"/>
<organism evidence="11 12">
    <name type="scientific">Arthrobacter alpinus</name>
    <dbReference type="NCBI Taxonomy" id="656366"/>
    <lineage>
        <taxon>Bacteria</taxon>
        <taxon>Bacillati</taxon>
        <taxon>Actinomycetota</taxon>
        <taxon>Actinomycetes</taxon>
        <taxon>Micrococcales</taxon>
        <taxon>Micrococcaceae</taxon>
        <taxon>Arthrobacter</taxon>
    </lineage>
</organism>
<comment type="similarity">
    <text evidence="3 7">Belongs to the flagella basal body rod proteins family.</text>
</comment>
<dbReference type="InterPro" id="IPR001444">
    <property type="entry name" value="Flag_bb_rod_N"/>
</dbReference>
<evidence type="ECO:0000256" key="6">
    <source>
        <dbReference type="ARBA" id="ARBA00023143"/>
    </source>
</evidence>
<dbReference type="PATRIC" id="fig|656366.3.peg.3416"/>
<feature type="domain" description="Flagellar basal body rod protein N-terminal" evidence="8">
    <location>
        <begin position="7"/>
        <end position="37"/>
    </location>
</feature>
<evidence type="ECO:0000256" key="3">
    <source>
        <dbReference type="ARBA" id="ARBA00009677"/>
    </source>
</evidence>